<dbReference type="InterPro" id="IPR015421">
    <property type="entry name" value="PyrdxlP-dep_Trfase_major"/>
</dbReference>
<dbReference type="AlphaFoldDB" id="A0AAN7CLR9"/>
<feature type="domain" description="Aminotransferase class I/classII large" evidence="2">
    <location>
        <begin position="26"/>
        <end position="378"/>
    </location>
</feature>
<accession>A0AAN7CLR9</accession>
<dbReference type="Gene3D" id="3.90.1150.10">
    <property type="entry name" value="Aspartate Aminotransferase, domain 1"/>
    <property type="match status" value="1"/>
</dbReference>
<keyword evidence="3" id="KW-0032">Aminotransferase</keyword>
<dbReference type="PRINTS" id="PR00753">
    <property type="entry name" value="ACCSYNTHASE"/>
</dbReference>
<proteinExistence type="predicted"/>
<evidence type="ECO:0000259" key="2">
    <source>
        <dbReference type="Pfam" id="PF00155"/>
    </source>
</evidence>
<dbReference type="Proteomes" id="UP001303647">
    <property type="component" value="Unassembled WGS sequence"/>
</dbReference>
<evidence type="ECO:0000256" key="1">
    <source>
        <dbReference type="ARBA" id="ARBA00022898"/>
    </source>
</evidence>
<dbReference type="Pfam" id="PF00155">
    <property type="entry name" value="Aminotran_1_2"/>
    <property type="match status" value="1"/>
</dbReference>
<reference evidence="3" key="2">
    <citation type="submission" date="2023-05" db="EMBL/GenBank/DDBJ databases">
        <authorList>
            <consortium name="Lawrence Berkeley National Laboratory"/>
            <person name="Steindorff A."/>
            <person name="Hensen N."/>
            <person name="Bonometti L."/>
            <person name="Westerberg I."/>
            <person name="Brannstrom I.O."/>
            <person name="Guillou S."/>
            <person name="Cros-Aarteil S."/>
            <person name="Calhoun S."/>
            <person name="Haridas S."/>
            <person name="Kuo A."/>
            <person name="Mondo S."/>
            <person name="Pangilinan J."/>
            <person name="Riley R."/>
            <person name="Labutti K."/>
            <person name="Andreopoulos B."/>
            <person name="Lipzen A."/>
            <person name="Chen C."/>
            <person name="Yanf M."/>
            <person name="Daum C."/>
            <person name="Ng V."/>
            <person name="Clum A."/>
            <person name="Ohm R."/>
            <person name="Martin F."/>
            <person name="Silar P."/>
            <person name="Natvig D."/>
            <person name="Lalanne C."/>
            <person name="Gautier V."/>
            <person name="Ament-Velasquez S.L."/>
            <person name="Kruys A."/>
            <person name="Hutchinson M.I."/>
            <person name="Powell A.J."/>
            <person name="Barry K."/>
            <person name="Miller A.N."/>
            <person name="Grigoriev I.V."/>
            <person name="Debuchy R."/>
            <person name="Gladieux P."/>
            <person name="Thoren M.H."/>
            <person name="Johannesson H."/>
        </authorList>
    </citation>
    <scope>NUCLEOTIDE SEQUENCE</scope>
    <source>
        <strain evidence="3">CBS 359.72</strain>
    </source>
</reference>
<organism evidence="3 4">
    <name type="scientific">Corynascus novoguineensis</name>
    <dbReference type="NCBI Taxonomy" id="1126955"/>
    <lineage>
        <taxon>Eukaryota</taxon>
        <taxon>Fungi</taxon>
        <taxon>Dikarya</taxon>
        <taxon>Ascomycota</taxon>
        <taxon>Pezizomycotina</taxon>
        <taxon>Sordariomycetes</taxon>
        <taxon>Sordariomycetidae</taxon>
        <taxon>Sordariales</taxon>
        <taxon>Chaetomiaceae</taxon>
        <taxon>Corynascus</taxon>
    </lineage>
</organism>
<name>A0AAN7CLR9_9PEZI</name>
<sequence length="392" mass="44459">MHREVVESIEKSAAVEPVHHLTYGLGPKGSPRLRLALASYLNRSFQPREAVQHEDILVLPGVTSVIDNLTWSICNEGQGILIPQPFYSNFFVDIATRARAVIIPALFQSLEGYKGFDDIFDPNMNRKAFEEALQGAEEKGIRIRAPVETIKEIASFCGRHGLHLISDEIYAKSVFVNPRAPSPVPFTSVLALDLTDRIDSHLVHVAYGASKDFCANGLRLGMLHTRNQGLLAVIAGTSMLAWPPYIIQDVWAKMLEDENYTNRFLETNQRLMAIQYASATRFLDDHGIAYYTNSNAGMFIWMDLRKYLRGTKKIETLSLHQLTPQEKEEFQRREVEMGNRFFANRVGVALGTNFFTEELGWFRLTFTVCQDALDIGLQRMVQTLQEIEQLGW</sequence>
<dbReference type="CDD" id="cd00609">
    <property type="entry name" value="AAT_like"/>
    <property type="match status" value="1"/>
</dbReference>
<dbReference type="Gene3D" id="3.40.640.10">
    <property type="entry name" value="Type I PLP-dependent aspartate aminotransferase-like (Major domain)"/>
    <property type="match status" value="1"/>
</dbReference>
<dbReference type="SUPFAM" id="SSF53383">
    <property type="entry name" value="PLP-dependent transferases"/>
    <property type="match status" value="1"/>
</dbReference>
<gene>
    <name evidence="3" type="ORF">C7999DRAFT_35181</name>
</gene>
<comment type="caution">
    <text evidence="3">The sequence shown here is derived from an EMBL/GenBank/DDBJ whole genome shotgun (WGS) entry which is preliminary data.</text>
</comment>
<keyword evidence="3" id="KW-0808">Transferase</keyword>
<protein>
    <submittedName>
        <fullName evidence="3">Aminotransferase</fullName>
    </submittedName>
</protein>
<dbReference type="InterPro" id="IPR015424">
    <property type="entry name" value="PyrdxlP-dep_Trfase"/>
</dbReference>
<dbReference type="GO" id="GO:0006520">
    <property type="term" value="P:amino acid metabolic process"/>
    <property type="evidence" value="ECO:0007669"/>
    <property type="project" value="TreeGrafter"/>
</dbReference>
<reference evidence="3" key="1">
    <citation type="journal article" date="2023" name="Mol. Phylogenet. Evol.">
        <title>Genome-scale phylogeny and comparative genomics of the fungal order Sordariales.</title>
        <authorList>
            <person name="Hensen N."/>
            <person name="Bonometti L."/>
            <person name="Westerberg I."/>
            <person name="Brannstrom I.O."/>
            <person name="Guillou S."/>
            <person name="Cros-Aarteil S."/>
            <person name="Calhoun S."/>
            <person name="Haridas S."/>
            <person name="Kuo A."/>
            <person name="Mondo S."/>
            <person name="Pangilinan J."/>
            <person name="Riley R."/>
            <person name="LaButti K."/>
            <person name="Andreopoulos B."/>
            <person name="Lipzen A."/>
            <person name="Chen C."/>
            <person name="Yan M."/>
            <person name="Daum C."/>
            <person name="Ng V."/>
            <person name="Clum A."/>
            <person name="Steindorff A."/>
            <person name="Ohm R.A."/>
            <person name="Martin F."/>
            <person name="Silar P."/>
            <person name="Natvig D.O."/>
            <person name="Lalanne C."/>
            <person name="Gautier V."/>
            <person name="Ament-Velasquez S.L."/>
            <person name="Kruys A."/>
            <person name="Hutchinson M.I."/>
            <person name="Powell A.J."/>
            <person name="Barry K."/>
            <person name="Miller A.N."/>
            <person name="Grigoriev I.V."/>
            <person name="Debuchy R."/>
            <person name="Gladieux P."/>
            <person name="Hiltunen Thoren M."/>
            <person name="Johannesson H."/>
        </authorList>
    </citation>
    <scope>NUCLEOTIDE SEQUENCE</scope>
    <source>
        <strain evidence="3">CBS 359.72</strain>
    </source>
</reference>
<dbReference type="InterPro" id="IPR015422">
    <property type="entry name" value="PyrdxlP-dep_Trfase_small"/>
</dbReference>
<dbReference type="GO" id="GO:0008483">
    <property type="term" value="F:transaminase activity"/>
    <property type="evidence" value="ECO:0007669"/>
    <property type="project" value="UniProtKB-KW"/>
</dbReference>
<dbReference type="PANTHER" id="PTHR43795">
    <property type="entry name" value="BIFUNCTIONAL ASPARTATE AMINOTRANSFERASE AND GLUTAMATE/ASPARTATE-PREPHENATE AMINOTRANSFERASE-RELATED"/>
    <property type="match status" value="1"/>
</dbReference>
<dbReference type="PANTHER" id="PTHR43795:SF39">
    <property type="entry name" value="AMINOTRANSFERASE CLASS I_CLASSII DOMAIN-CONTAINING PROTEIN"/>
    <property type="match status" value="1"/>
</dbReference>
<keyword evidence="1" id="KW-0663">Pyridoxal phosphate</keyword>
<dbReference type="InterPro" id="IPR004839">
    <property type="entry name" value="Aminotransferase_I/II_large"/>
</dbReference>
<keyword evidence="4" id="KW-1185">Reference proteome</keyword>
<dbReference type="InterPro" id="IPR050478">
    <property type="entry name" value="Ethylene_sulfur-biosynth"/>
</dbReference>
<evidence type="ECO:0000313" key="4">
    <source>
        <dbReference type="Proteomes" id="UP001303647"/>
    </source>
</evidence>
<dbReference type="GO" id="GO:0030170">
    <property type="term" value="F:pyridoxal phosphate binding"/>
    <property type="evidence" value="ECO:0007669"/>
    <property type="project" value="InterPro"/>
</dbReference>
<evidence type="ECO:0000313" key="3">
    <source>
        <dbReference type="EMBL" id="KAK4244483.1"/>
    </source>
</evidence>
<dbReference type="EMBL" id="MU857737">
    <property type="protein sequence ID" value="KAK4244483.1"/>
    <property type="molecule type" value="Genomic_DNA"/>
</dbReference>